<gene>
    <name evidence="1" type="ORF">Sradi_5567900</name>
</gene>
<proteinExistence type="predicted"/>
<evidence type="ECO:0000313" key="1">
    <source>
        <dbReference type="EMBL" id="KAL0316897.1"/>
    </source>
</evidence>
<dbReference type="AlphaFoldDB" id="A0AAW2LED2"/>
<comment type="caution">
    <text evidence="1">The sequence shown here is derived from an EMBL/GenBank/DDBJ whole genome shotgun (WGS) entry which is preliminary data.</text>
</comment>
<name>A0AAW2LED2_SESRA</name>
<reference evidence="1" key="2">
    <citation type="journal article" date="2024" name="Plant">
        <title>Genomic evolution and insights into agronomic trait innovations of Sesamum species.</title>
        <authorList>
            <person name="Miao H."/>
            <person name="Wang L."/>
            <person name="Qu L."/>
            <person name="Liu H."/>
            <person name="Sun Y."/>
            <person name="Le M."/>
            <person name="Wang Q."/>
            <person name="Wei S."/>
            <person name="Zheng Y."/>
            <person name="Lin W."/>
            <person name="Duan Y."/>
            <person name="Cao H."/>
            <person name="Xiong S."/>
            <person name="Wang X."/>
            <person name="Wei L."/>
            <person name="Li C."/>
            <person name="Ma Q."/>
            <person name="Ju M."/>
            <person name="Zhao R."/>
            <person name="Li G."/>
            <person name="Mu C."/>
            <person name="Tian Q."/>
            <person name="Mei H."/>
            <person name="Zhang T."/>
            <person name="Gao T."/>
            <person name="Zhang H."/>
        </authorList>
    </citation>
    <scope>NUCLEOTIDE SEQUENCE</scope>
    <source>
        <strain evidence="1">G02</strain>
    </source>
</reference>
<accession>A0AAW2LED2</accession>
<sequence>MGNNPAPAAPRGGENPRNFCKLVLMLIEHSRYKKAMEQSVMSSPGNPLWLIFCTNLMGTKGILATALPSNKLFNNPNTMNKTKATTAPDLNLNMDKSRLDSFKEISTRSIFLVLDDFFRRFEEPEVESVDFIVSSFLEALSMEDLRDL</sequence>
<organism evidence="1">
    <name type="scientific">Sesamum radiatum</name>
    <name type="common">Black benniseed</name>
    <dbReference type="NCBI Taxonomy" id="300843"/>
    <lineage>
        <taxon>Eukaryota</taxon>
        <taxon>Viridiplantae</taxon>
        <taxon>Streptophyta</taxon>
        <taxon>Embryophyta</taxon>
        <taxon>Tracheophyta</taxon>
        <taxon>Spermatophyta</taxon>
        <taxon>Magnoliopsida</taxon>
        <taxon>eudicotyledons</taxon>
        <taxon>Gunneridae</taxon>
        <taxon>Pentapetalae</taxon>
        <taxon>asterids</taxon>
        <taxon>lamiids</taxon>
        <taxon>Lamiales</taxon>
        <taxon>Pedaliaceae</taxon>
        <taxon>Sesamum</taxon>
    </lineage>
</organism>
<protein>
    <submittedName>
        <fullName evidence="1">Uncharacterized protein</fullName>
    </submittedName>
</protein>
<dbReference type="EMBL" id="JACGWJ010000025">
    <property type="protein sequence ID" value="KAL0316897.1"/>
    <property type="molecule type" value="Genomic_DNA"/>
</dbReference>
<reference evidence="1" key="1">
    <citation type="submission" date="2020-06" db="EMBL/GenBank/DDBJ databases">
        <authorList>
            <person name="Li T."/>
            <person name="Hu X."/>
            <person name="Zhang T."/>
            <person name="Song X."/>
            <person name="Zhang H."/>
            <person name="Dai N."/>
            <person name="Sheng W."/>
            <person name="Hou X."/>
            <person name="Wei L."/>
        </authorList>
    </citation>
    <scope>NUCLEOTIDE SEQUENCE</scope>
    <source>
        <strain evidence="1">G02</strain>
        <tissue evidence="1">Leaf</tissue>
    </source>
</reference>